<dbReference type="Gene3D" id="1.10.10.1320">
    <property type="entry name" value="Anti-sigma factor, zinc-finger domain"/>
    <property type="match status" value="1"/>
</dbReference>
<dbReference type="RefSeq" id="WP_206719534.1">
    <property type="nucleotide sequence ID" value="NZ_CP071091.1"/>
</dbReference>
<gene>
    <name evidence="1" type="ORF">JY572_18600</name>
</gene>
<keyword evidence="2" id="KW-1185">Reference proteome</keyword>
<dbReference type="Proteomes" id="UP000663090">
    <property type="component" value="Chromosome"/>
</dbReference>
<accession>A0ABX7NK61</accession>
<evidence type="ECO:0008006" key="3">
    <source>
        <dbReference type="Google" id="ProtNLM"/>
    </source>
</evidence>
<name>A0ABX7NK61_9BACT</name>
<organism evidence="1 2">
    <name type="scientific">Myxococcus landrumensis</name>
    <dbReference type="NCBI Taxonomy" id="2813577"/>
    <lineage>
        <taxon>Bacteria</taxon>
        <taxon>Pseudomonadati</taxon>
        <taxon>Myxococcota</taxon>
        <taxon>Myxococcia</taxon>
        <taxon>Myxococcales</taxon>
        <taxon>Cystobacterineae</taxon>
        <taxon>Myxococcaceae</taxon>
        <taxon>Myxococcus</taxon>
    </lineage>
</organism>
<dbReference type="EMBL" id="CP071091">
    <property type="protein sequence ID" value="QSQ17917.1"/>
    <property type="molecule type" value="Genomic_DNA"/>
</dbReference>
<proteinExistence type="predicted"/>
<sequence length="273" mass="30108">MSAPCPDPMELLEWLEGESTLHRSRWLEGHLSGCASCRRELNAQKQLVARLSAPPPPVDERDVQALMARLKDKPLRHPMAWWPPGWRAGLATACLAVTGVLCGYAVQEFSPRRTQFAARGGQFVAPLHRYVGVDLLSAGSPPVLLRPGAVLSPSTPLFARFRNLGETPAFLLLFARDAAGELHWLYPAYLTPGEDPRSVELSPSVRDTPMPEAVLLDQPALGPLQVFALVTSEPLRVLDMEALEKSPNLEPLLRARWPEAALTHWTLMLEKAP</sequence>
<evidence type="ECO:0000313" key="2">
    <source>
        <dbReference type="Proteomes" id="UP000663090"/>
    </source>
</evidence>
<evidence type="ECO:0000313" key="1">
    <source>
        <dbReference type="EMBL" id="QSQ17917.1"/>
    </source>
</evidence>
<reference evidence="1 2" key="1">
    <citation type="submission" date="2021-02" db="EMBL/GenBank/DDBJ databases">
        <title>De Novo genome assembly of isolated myxobacteria.</title>
        <authorList>
            <person name="Stevens D.C."/>
        </authorList>
    </citation>
    <scope>NUCLEOTIDE SEQUENCE [LARGE SCALE GENOMIC DNA]</scope>
    <source>
        <strain evidence="1 2">SCHIC003</strain>
    </source>
</reference>
<protein>
    <recommendedName>
        <fullName evidence="3">Zinc-finger domain-containing protein</fullName>
    </recommendedName>
</protein>
<dbReference type="InterPro" id="IPR041916">
    <property type="entry name" value="Anti_sigma_zinc_sf"/>
</dbReference>